<reference evidence="2" key="1">
    <citation type="submission" date="2021-03" db="EMBL/GenBank/DDBJ databases">
        <title>Alkalibacter marinus sp. nov., isolated from tidal flat sediment.</title>
        <authorList>
            <person name="Namirimu T."/>
            <person name="Yang J.-A."/>
            <person name="Yang S.-H."/>
            <person name="Kim Y.-J."/>
            <person name="Kwon K.K."/>
        </authorList>
    </citation>
    <scope>NUCLEOTIDE SEQUENCE</scope>
    <source>
        <strain evidence="2">ES005</strain>
    </source>
</reference>
<dbReference type="SUPFAM" id="SSF82171">
    <property type="entry name" value="DPP6 N-terminal domain-like"/>
    <property type="match status" value="1"/>
</dbReference>
<organism evidence="2 3">
    <name type="scientific">Alkalibacter rhizosphaerae</name>
    <dbReference type="NCBI Taxonomy" id="2815577"/>
    <lineage>
        <taxon>Bacteria</taxon>
        <taxon>Bacillati</taxon>
        <taxon>Bacillota</taxon>
        <taxon>Clostridia</taxon>
        <taxon>Eubacteriales</taxon>
        <taxon>Eubacteriaceae</taxon>
        <taxon>Alkalibacter</taxon>
    </lineage>
</organism>
<dbReference type="Proteomes" id="UP000663499">
    <property type="component" value="Chromosome"/>
</dbReference>
<gene>
    <name evidence="2" type="ORF">J0B03_00850</name>
</gene>
<protein>
    <recommendedName>
        <fullName evidence="4">Lipoprotein</fullName>
    </recommendedName>
</protein>
<dbReference type="KEGG" id="alka:J0B03_00850"/>
<dbReference type="PROSITE" id="PS51257">
    <property type="entry name" value="PROKAR_LIPOPROTEIN"/>
    <property type="match status" value="1"/>
</dbReference>
<evidence type="ECO:0000313" key="3">
    <source>
        <dbReference type="Proteomes" id="UP000663499"/>
    </source>
</evidence>
<dbReference type="AlphaFoldDB" id="A0A974XH70"/>
<accession>A0A974XH70</accession>
<evidence type="ECO:0000256" key="1">
    <source>
        <dbReference type="SAM" id="SignalP"/>
    </source>
</evidence>
<evidence type="ECO:0000313" key="2">
    <source>
        <dbReference type="EMBL" id="QSX08670.1"/>
    </source>
</evidence>
<keyword evidence="1" id="KW-0732">Signal</keyword>
<evidence type="ECO:0008006" key="4">
    <source>
        <dbReference type="Google" id="ProtNLM"/>
    </source>
</evidence>
<name>A0A974XH70_9FIRM</name>
<feature type="chain" id="PRO_5039259011" description="Lipoprotein" evidence="1">
    <location>
        <begin position="23"/>
        <end position="373"/>
    </location>
</feature>
<dbReference type="RefSeq" id="WP_207300011.1">
    <property type="nucleotide sequence ID" value="NZ_CP071444.1"/>
</dbReference>
<feature type="signal peptide" evidence="1">
    <location>
        <begin position="1"/>
        <end position="22"/>
    </location>
</feature>
<proteinExistence type="predicted"/>
<keyword evidence="3" id="KW-1185">Reference proteome</keyword>
<dbReference type="EMBL" id="CP071444">
    <property type="protein sequence ID" value="QSX08670.1"/>
    <property type="molecule type" value="Genomic_DNA"/>
</dbReference>
<sequence length="373" mass="42652">MIKKVLLGMVMVIMITMFISCAPNEDPSDPLPDPMDNGEDPAAYEEYFESLQLSDEENTSSLRVPMVGDITDVLNDHTLLTSRDNEIFAYDLETEVTTLLAEEAWNERLSVDKKIIAYENEEGIYTISPNGQNDKLLYEREKDVIIRDYVLSTDGKNMFLSLLDGDEYRSIVVDSTGNVKELKVGEKDTFRITKPLFLTPYRLYALAEYSEELEGGEGTIRASSIDFIYVELANGNQRNITGNAYGDTLEYMDRSSNGNILLRHLRQSTNEDGLVTTVTYRTFNTATEFISTSSIEKRDILVFKSIDDEKDYLTLERPPERDDRYPDLVEINRYINNQGKTIGTIFTGAPPQIFYHQGYLFFNSNKDTYRIQL</sequence>